<feature type="transmembrane region" description="Helical" evidence="12">
    <location>
        <begin position="844"/>
        <end position="866"/>
    </location>
</feature>
<dbReference type="SUPFAM" id="SSF53067">
    <property type="entry name" value="Actin-like ATPase domain"/>
    <property type="match status" value="2"/>
</dbReference>
<feature type="compositionally biased region" description="Polar residues" evidence="11">
    <location>
        <begin position="62"/>
        <end position="75"/>
    </location>
</feature>
<dbReference type="Gene3D" id="1.20.1250.20">
    <property type="entry name" value="MFS general substrate transporter like domains"/>
    <property type="match status" value="1"/>
</dbReference>
<evidence type="ECO:0000256" key="9">
    <source>
        <dbReference type="ARBA" id="ARBA00023136"/>
    </source>
</evidence>
<dbReference type="InterPro" id="IPR005829">
    <property type="entry name" value="Sugar_transporter_CS"/>
</dbReference>
<dbReference type="Pfam" id="PF00349">
    <property type="entry name" value="Hexokinase_1"/>
    <property type="match status" value="1"/>
</dbReference>
<evidence type="ECO:0000256" key="3">
    <source>
        <dbReference type="ARBA" id="ARBA00022679"/>
    </source>
</evidence>
<keyword evidence="7" id="KW-0067">ATP-binding</keyword>
<dbReference type="PROSITE" id="PS51748">
    <property type="entry name" value="HEXOKINASE_2"/>
    <property type="match status" value="1"/>
</dbReference>
<dbReference type="Pfam" id="PF07690">
    <property type="entry name" value="MFS_1"/>
    <property type="match status" value="1"/>
</dbReference>
<sequence length="1146" mass="125298">MATPVSIEEFLEPLFVDIDKINRLSQLFLKTFEKLAAGSENQGGTNLRVGFVQLGNEAAPSDQANGHITNGSDETSPTRHVRRRLEKSWPIDEHLKNENPDSLFLWIGKCIAEIVQDGCDTLHLQSDQTLPLGVTFSFPMVQHSLSQATLMQMGKGFAISSDQDLGDRLTDGYNRAKSHELPPIRVEAIANDSVSTLVSFIFNFDEALNRRAAMGLILGTGCNATIPLKLSQLNPSKRPRSVVARPDERVEDVKIAINTEWSINGTAPPLHEVGLVSQWDKTLDIQGELNGFQPLEFMTAGRYLGELGRIMLVDYLTEHLGIAAGTLPQSLLQQHNLTTTFLSHFKPLRPSALVAMLQHEFPESTGSPPFEWTEDLATAVYRIAKAIEVRAAGIVAAATLALLTLAEEVPGEGSEALDRDYELGVGYTGGCIVHFQDYLQDCQNFLDQLLRERFGEESPLRVVLSPFCLILLFYCNLSLSSFSSSSVSRRASYRSYQTAVMTPVSDPGRAAPAPAPAPAPVPVPVRTNSRSSDSDGSVVDPAEFENLSRSLTTGAHFLQPESLESAMLRPSSYKANHYLNDEEQEGVISEAEGEDESEISEDLDNGRPHEETPLIGHSRRHSITARSTTSAATDIDTPFLNNTSPTRFWFIFSQILTAYFISCFDGTIMASSHPVITSYFNASNSASWLSTAFLLTSSAFQPLLGRLSDALGRKPLFVGALGIFAAATTWCALANSIESFILGRAFCGIGAGGVMTIGSIIVSDLVPIENRGVYQSYINMNYGVGSSLGAAAGGAMADYLGWRWEFGVQIPPLLICMVVAWIAIPDDLGIQGERKGVWQALKEFDIRGSLLLTTAITFVILGLNLGGNVLPWSHPFVISSLVIFAITFPVFIWVESWVHKPIMPLHLLNRQPRGNLIFSNVIAAMVANSILFNIPLYFQAVLLTSATSSGLRLIIPTIAASSTGTFVGFAVTWTGRLKWPVLSGTICILIGTIGLVFLQRDLPSWVYLFILLPSSIGQGFQFPGTFMAILAASPQAEQAVVTSTLMLWRSLGQVLGVASSSLVVQNALLHYLKQYVTGEGRDEIIRRVRESVEEVAKLEPKYREQVIVSYEAALRLTFITCAVFAFASVVMIWPIKLPRLGVRKHK</sequence>
<evidence type="ECO:0000256" key="8">
    <source>
        <dbReference type="ARBA" id="ARBA00022989"/>
    </source>
</evidence>
<feature type="region of interest" description="Disordered" evidence="11">
    <location>
        <begin position="586"/>
        <end position="622"/>
    </location>
</feature>
<dbReference type="SUPFAM" id="SSF103473">
    <property type="entry name" value="MFS general substrate transporter"/>
    <property type="match status" value="2"/>
</dbReference>
<dbReference type="PROSITE" id="PS00216">
    <property type="entry name" value="SUGAR_TRANSPORT_1"/>
    <property type="match status" value="1"/>
</dbReference>
<keyword evidence="3" id="KW-0808">Transferase</keyword>
<feature type="domain" description="Major facilitator superfamily (MFS) profile" evidence="13">
    <location>
        <begin position="651"/>
        <end position="1140"/>
    </location>
</feature>
<dbReference type="OrthoDB" id="419537at2759"/>
<evidence type="ECO:0000256" key="4">
    <source>
        <dbReference type="ARBA" id="ARBA00022692"/>
    </source>
</evidence>
<dbReference type="InterPro" id="IPR022673">
    <property type="entry name" value="Hexokinase_C"/>
</dbReference>
<feature type="transmembrane region" description="Helical" evidence="12">
    <location>
        <begin position="716"/>
        <end position="735"/>
    </location>
</feature>
<evidence type="ECO:0000256" key="5">
    <source>
        <dbReference type="ARBA" id="ARBA00022741"/>
    </source>
</evidence>
<feature type="transmembrane region" description="Helical" evidence="12">
    <location>
        <begin position="741"/>
        <end position="762"/>
    </location>
</feature>
<dbReference type="InterPro" id="IPR011701">
    <property type="entry name" value="MFS"/>
</dbReference>
<feature type="compositionally biased region" description="Low complexity" evidence="11">
    <location>
        <begin position="529"/>
        <end position="540"/>
    </location>
</feature>
<keyword evidence="9 12" id="KW-0472">Membrane</keyword>
<comment type="subcellular location">
    <subcellularLocation>
        <location evidence="1">Membrane</location>
        <topology evidence="1">Multi-pass membrane protein</topology>
    </subcellularLocation>
</comment>
<keyword evidence="10" id="KW-0325">Glycoprotein</keyword>
<dbReference type="Proteomes" id="UP000720189">
    <property type="component" value="Unassembled WGS sequence"/>
</dbReference>
<dbReference type="GO" id="GO:0005536">
    <property type="term" value="F:D-glucose binding"/>
    <property type="evidence" value="ECO:0007669"/>
    <property type="project" value="InterPro"/>
</dbReference>
<dbReference type="AlphaFoldDB" id="A0A9P9KDK0"/>
<feature type="transmembrane region" description="Helical" evidence="12">
    <location>
        <begin position="648"/>
        <end position="670"/>
    </location>
</feature>
<dbReference type="CDD" id="cd24000">
    <property type="entry name" value="ASKHA_NBD_HK"/>
    <property type="match status" value="1"/>
</dbReference>
<comment type="similarity">
    <text evidence="2">Belongs to the hexokinase family.</text>
</comment>
<evidence type="ECO:0000256" key="11">
    <source>
        <dbReference type="SAM" id="MobiDB-lite"/>
    </source>
</evidence>
<evidence type="ECO:0000256" key="2">
    <source>
        <dbReference type="ARBA" id="ARBA00009225"/>
    </source>
</evidence>
<evidence type="ECO:0000256" key="7">
    <source>
        <dbReference type="ARBA" id="ARBA00022840"/>
    </source>
</evidence>
<feature type="transmembrane region" description="Helical" evidence="12">
    <location>
        <begin position="463"/>
        <end position="482"/>
    </location>
</feature>
<evidence type="ECO:0000256" key="1">
    <source>
        <dbReference type="ARBA" id="ARBA00004141"/>
    </source>
</evidence>
<dbReference type="PROSITE" id="PS50850">
    <property type="entry name" value="MFS"/>
    <property type="match status" value="1"/>
</dbReference>
<feature type="region of interest" description="Disordered" evidence="11">
    <location>
        <begin position="60"/>
        <end position="81"/>
    </location>
</feature>
<keyword evidence="6" id="KW-0418">Kinase</keyword>
<dbReference type="InterPro" id="IPR022672">
    <property type="entry name" value="Hexokinase_N"/>
</dbReference>
<dbReference type="EMBL" id="JAGMUX010000009">
    <property type="protein sequence ID" value="KAH7249089.1"/>
    <property type="molecule type" value="Genomic_DNA"/>
</dbReference>
<evidence type="ECO:0000256" key="10">
    <source>
        <dbReference type="ARBA" id="ARBA00023180"/>
    </source>
</evidence>
<evidence type="ECO:0000313" key="14">
    <source>
        <dbReference type="EMBL" id="KAH7249089.1"/>
    </source>
</evidence>
<name>A0A9P9KDK0_FUSRE</name>
<evidence type="ECO:0000256" key="6">
    <source>
        <dbReference type="ARBA" id="ARBA00022777"/>
    </source>
</evidence>
<comment type="caution">
    <text evidence="14">The sequence shown here is derived from an EMBL/GenBank/DDBJ whole genome shotgun (WGS) entry which is preliminary data.</text>
</comment>
<dbReference type="InterPro" id="IPR001312">
    <property type="entry name" value="Hexokinase"/>
</dbReference>
<feature type="transmembrane region" description="Helical" evidence="12">
    <location>
        <begin position="1005"/>
        <end position="1030"/>
    </location>
</feature>
<dbReference type="PANTHER" id="PTHR23501">
    <property type="entry name" value="MAJOR FACILITATOR SUPERFAMILY"/>
    <property type="match status" value="1"/>
</dbReference>
<gene>
    <name evidence="14" type="ORF">BKA55DRAFT_512859</name>
</gene>
<feature type="transmembrane region" description="Helical" evidence="12">
    <location>
        <begin position="806"/>
        <end position="824"/>
    </location>
</feature>
<keyword evidence="8 12" id="KW-1133">Transmembrane helix</keyword>
<keyword evidence="4 12" id="KW-0812">Transmembrane</keyword>
<dbReference type="PRINTS" id="PR00475">
    <property type="entry name" value="HEXOKINASE"/>
</dbReference>
<keyword evidence="15" id="KW-1185">Reference proteome</keyword>
<dbReference type="RefSeq" id="XP_046048884.1">
    <property type="nucleotide sequence ID" value="XM_046187843.1"/>
</dbReference>
<proteinExistence type="inferred from homology"/>
<dbReference type="GO" id="GO:0000329">
    <property type="term" value="C:fungal-type vacuole membrane"/>
    <property type="evidence" value="ECO:0007669"/>
    <property type="project" value="TreeGrafter"/>
</dbReference>
<dbReference type="Pfam" id="PF03727">
    <property type="entry name" value="Hexokinase_2"/>
    <property type="match status" value="1"/>
</dbReference>
<dbReference type="GO" id="GO:0005524">
    <property type="term" value="F:ATP binding"/>
    <property type="evidence" value="ECO:0007669"/>
    <property type="project" value="UniProtKB-KW"/>
</dbReference>
<dbReference type="Gene3D" id="1.20.1720.10">
    <property type="entry name" value="Multidrug resistance protein D"/>
    <property type="match status" value="1"/>
</dbReference>
<reference evidence="14" key="1">
    <citation type="journal article" date="2021" name="Nat. Commun.">
        <title>Genetic determinants of endophytism in the Arabidopsis root mycobiome.</title>
        <authorList>
            <person name="Mesny F."/>
            <person name="Miyauchi S."/>
            <person name="Thiergart T."/>
            <person name="Pickel B."/>
            <person name="Atanasova L."/>
            <person name="Karlsson M."/>
            <person name="Huettel B."/>
            <person name="Barry K.W."/>
            <person name="Haridas S."/>
            <person name="Chen C."/>
            <person name="Bauer D."/>
            <person name="Andreopoulos W."/>
            <person name="Pangilinan J."/>
            <person name="LaButti K."/>
            <person name="Riley R."/>
            <person name="Lipzen A."/>
            <person name="Clum A."/>
            <person name="Drula E."/>
            <person name="Henrissat B."/>
            <person name="Kohler A."/>
            <person name="Grigoriev I.V."/>
            <person name="Martin F.M."/>
            <person name="Hacquard S."/>
        </authorList>
    </citation>
    <scope>NUCLEOTIDE SEQUENCE</scope>
    <source>
        <strain evidence="14">MPI-CAGE-AT-0023</strain>
    </source>
</reference>
<dbReference type="InterPro" id="IPR020846">
    <property type="entry name" value="MFS_dom"/>
</dbReference>
<dbReference type="GeneID" id="70217797"/>
<evidence type="ECO:0000259" key="13">
    <source>
        <dbReference type="PROSITE" id="PS50850"/>
    </source>
</evidence>
<feature type="transmembrane region" description="Helical" evidence="12">
    <location>
        <begin position="872"/>
        <end position="894"/>
    </location>
</feature>
<feature type="transmembrane region" description="Helical" evidence="12">
    <location>
        <begin position="950"/>
        <end position="972"/>
    </location>
</feature>
<dbReference type="PANTHER" id="PTHR23501:SF67">
    <property type="entry name" value="MFS MULTIDRUG EFFLUX TRANSPORTER (EUROFUNG)"/>
    <property type="match status" value="1"/>
</dbReference>
<dbReference type="InterPro" id="IPR036259">
    <property type="entry name" value="MFS_trans_sf"/>
</dbReference>
<organism evidence="14 15">
    <name type="scientific">Fusarium redolens</name>
    <dbReference type="NCBI Taxonomy" id="48865"/>
    <lineage>
        <taxon>Eukaryota</taxon>
        <taxon>Fungi</taxon>
        <taxon>Dikarya</taxon>
        <taxon>Ascomycota</taxon>
        <taxon>Pezizomycotina</taxon>
        <taxon>Sordariomycetes</taxon>
        <taxon>Hypocreomycetidae</taxon>
        <taxon>Hypocreales</taxon>
        <taxon>Nectriaceae</taxon>
        <taxon>Fusarium</taxon>
        <taxon>Fusarium redolens species complex</taxon>
    </lineage>
</organism>
<feature type="compositionally biased region" description="Pro residues" evidence="11">
    <location>
        <begin position="513"/>
        <end position="523"/>
    </location>
</feature>
<dbReference type="Gene3D" id="3.40.367.20">
    <property type="match status" value="1"/>
</dbReference>
<dbReference type="InterPro" id="IPR043129">
    <property type="entry name" value="ATPase_NBD"/>
</dbReference>
<feature type="transmembrane region" description="Helical" evidence="12">
    <location>
        <begin position="1112"/>
        <end position="1135"/>
    </location>
</feature>
<evidence type="ECO:0000256" key="12">
    <source>
        <dbReference type="SAM" id="Phobius"/>
    </source>
</evidence>
<accession>A0A9P9KDK0</accession>
<dbReference type="GO" id="GO:0015174">
    <property type="term" value="F:basic amino acid transmembrane transporter activity"/>
    <property type="evidence" value="ECO:0007669"/>
    <property type="project" value="TreeGrafter"/>
</dbReference>
<keyword evidence="5" id="KW-0547">Nucleotide-binding</keyword>
<dbReference type="GO" id="GO:0001678">
    <property type="term" value="P:intracellular glucose homeostasis"/>
    <property type="evidence" value="ECO:0007669"/>
    <property type="project" value="InterPro"/>
</dbReference>
<dbReference type="GO" id="GO:0004396">
    <property type="term" value="F:hexokinase activity"/>
    <property type="evidence" value="ECO:0007669"/>
    <property type="project" value="InterPro"/>
</dbReference>
<dbReference type="Gene3D" id="3.30.420.40">
    <property type="match status" value="1"/>
</dbReference>
<feature type="region of interest" description="Disordered" evidence="11">
    <location>
        <begin position="503"/>
        <end position="540"/>
    </location>
</feature>
<feature type="compositionally biased region" description="Acidic residues" evidence="11">
    <location>
        <begin position="586"/>
        <end position="603"/>
    </location>
</feature>
<protein>
    <submittedName>
        <fullName evidence="14">Major facilitator superfamily-domain-containing protein</fullName>
    </submittedName>
</protein>
<feature type="transmembrane region" description="Helical" evidence="12">
    <location>
        <begin position="979"/>
        <end position="999"/>
    </location>
</feature>
<dbReference type="CDD" id="cd17502">
    <property type="entry name" value="MFS_Azr1_MDR_like"/>
    <property type="match status" value="1"/>
</dbReference>
<feature type="transmembrane region" description="Helical" evidence="12">
    <location>
        <begin position="915"/>
        <end position="938"/>
    </location>
</feature>
<evidence type="ECO:0000313" key="15">
    <source>
        <dbReference type="Proteomes" id="UP000720189"/>
    </source>
</evidence>